<dbReference type="Pfam" id="PF19081">
    <property type="entry name" value="Ig_7"/>
    <property type="match status" value="1"/>
</dbReference>
<dbReference type="InterPro" id="IPR026588">
    <property type="entry name" value="Choice_anch_A"/>
</dbReference>
<sequence>MQHLLSNPKALTVRTFLNLLSSFVVAYFLLSPSLCRAQAQNCGLGTKLSGCVGVDCPPLTLAPDANNDLIQDSNQSGYPINTTYLPLPFNWPNNQVRGYSQVFNVLVGGNFNVKDGGQGVPAEIEGRVAIKGNLILGNPSIPYNSYYGIGTSGGGTYVIASTNLPALLIGGTITGSTNMFGVGGTGIAMGGTYQSNLPNTITVTDSLGMGGIGLNIDSCLTDISTKSLYWATLTPTGTLSGDTLIGNNSSSVQVFNVSSWKNFLFKNIPAGASVVVNVSGSTHTNVQMPSVNAVTPAAGSPSLFRLLFNFHQATNVTFIGTFYGSAIIPNGNATLTGGNFDGRLVVGGNLTHEASGGEVHNYPFVGEFPCPPACIKTSFTFAAPTCAPDKKSYSVTFNVTQKNGTIKVNAGTLAGSGNGPYTVSNIPPTISLKITDSLTSICKFDTTILAPVACNCTPAAPVAISPNVFACVGDTIPTLKVTVLSGVTADWYANATGGSALATGVVNYKPAGTASVTDTFYVEARGTTQNCGGVSALRTPVILTVQDCDTLIDLKLKKSISKKLVQIGDTIQYTIKVWNENTSFATGVEVTDSLNAGVQYLSSSTKRLSNNTTAGSYNPLTSKWTIGAIGINGDTVVLTIKVKVIGQGVWFNTAEISKANEKDVDSTPFNQSELEDDLDRQCFSVPIKLCGGEKALLTIPRQFTGVKWFKTGSTTAIAQGNQVLLEESGTYTYTSTSGTCPTEGCCPIIIEASANCCIVKCVPYTAKKIRK</sequence>
<evidence type="ECO:0000313" key="4">
    <source>
        <dbReference type="EMBL" id="AXE21103.1"/>
    </source>
</evidence>
<dbReference type="Pfam" id="PF01345">
    <property type="entry name" value="DUF11"/>
    <property type="match status" value="1"/>
</dbReference>
<dbReference type="RefSeq" id="WP_114069865.1">
    <property type="nucleotide sequence ID" value="NZ_CP030850.1"/>
</dbReference>
<dbReference type="InterPro" id="IPR047589">
    <property type="entry name" value="DUF11_rpt"/>
</dbReference>
<proteinExistence type="predicted"/>
<feature type="domain" description="DUF11" evidence="1">
    <location>
        <begin position="553"/>
        <end position="667"/>
    </location>
</feature>
<dbReference type="AlphaFoldDB" id="A0A344TR32"/>
<evidence type="ECO:0008006" key="6">
    <source>
        <dbReference type="Google" id="ProtNLM"/>
    </source>
</evidence>
<dbReference type="KEGG" id="run:DR864_26885"/>
<feature type="domain" description="Choice-of-anchor A" evidence="3">
    <location>
        <begin position="101"/>
        <end position="361"/>
    </location>
</feature>
<evidence type="ECO:0000259" key="1">
    <source>
        <dbReference type="Pfam" id="PF01345"/>
    </source>
</evidence>
<dbReference type="NCBIfam" id="TIGR01451">
    <property type="entry name" value="B_ant_repeat"/>
    <property type="match status" value="1"/>
</dbReference>
<organism evidence="4 5">
    <name type="scientific">Runella rosea</name>
    <dbReference type="NCBI Taxonomy" id="2259595"/>
    <lineage>
        <taxon>Bacteria</taxon>
        <taxon>Pseudomonadati</taxon>
        <taxon>Bacteroidota</taxon>
        <taxon>Cytophagia</taxon>
        <taxon>Cytophagales</taxon>
        <taxon>Spirosomataceae</taxon>
        <taxon>Runella</taxon>
    </lineage>
</organism>
<protein>
    <recommendedName>
        <fullName evidence="6">DUF11 domain-containing protein</fullName>
    </recommendedName>
</protein>
<dbReference type="Pfam" id="PF20597">
    <property type="entry name" value="pAdhesive_15"/>
    <property type="match status" value="1"/>
</dbReference>
<feature type="domain" description="Ig-like" evidence="2">
    <location>
        <begin position="458"/>
        <end position="546"/>
    </location>
</feature>
<dbReference type="Proteomes" id="UP000251993">
    <property type="component" value="Chromosome"/>
</dbReference>
<dbReference type="NCBIfam" id="TIGR04215">
    <property type="entry name" value="choice_anch_A"/>
    <property type="match status" value="1"/>
</dbReference>
<name>A0A344TR32_9BACT</name>
<dbReference type="EMBL" id="CP030850">
    <property type="protein sequence ID" value="AXE21103.1"/>
    <property type="molecule type" value="Genomic_DNA"/>
</dbReference>
<keyword evidence="5" id="KW-1185">Reference proteome</keyword>
<accession>A0A344TR32</accession>
<dbReference type="OrthoDB" id="629398at2"/>
<dbReference type="InterPro" id="IPR044023">
    <property type="entry name" value="Ig_7"/>
</dbReference>
<evidence type="ECO:0000259" key="3">
    <source>
        <dbReference type="Pfam" id="PF20597"/>
    </source>
</evidence>
<evidence type="ECO:0000313" key="5">
    <source>
        <dbReference type="Proteomes" id="UP000251993"/>
    </source>
</evidence>
<dbReference type="InterPro" id="IPR001434">
    <property type="entry name" value="OmcB-like_DUF11"/>
</dbReference>
<evidence type="ECO:0000259" key="2">
    <source>
        <dbReference type="Pfam" id="PF19081"/>
    </source>
</evidence>
<reference evidence="4 5" key="1">
    <citation type="submission" date="2018-07" db="EMBL/GenBank/DDBJ databases">
        <title>Genome sequencing of Runella.</title>
        <authorList>
            <person name="Baek M.-G."/>
            <person name="Yi H."/>
        </authorList>
    </citation>
    <scope>NUCLEOTIDE SEQUENCE [LARGE SCALE GENOMIC DNA]</scope>
    <source>
        <strain evidence="4 5">HYN0085</strain>
    </source>
</reference>
<gene>
    <name evidence="4" type="ORF">DR864_26885</name>
</gene>